<name>A0ACC1P2A0_9PEZI</name>
<accession>A0ACC1P2A0</accession>
<dbReference type="Proteomes" id="UP001143856">
    <property type="component" value="Unassembled WGS sequence"/>
</dbReference>
<reference evidence="1" key="1">
    <citation type="submission" date="2022-10" db="EMBL/GenBank/DDBJ databases">
        <title>Genome Sequence of Xylaria curta.</title>
        <authorList>
            <person name="Buettner E."/>
        </authorList>
    </citation>
    <scope>NUCLEOTIDE SEQUENCE</scope>
    <source>
        <strain evidence="1">Babe10</strain>
    </source>
</reference>
<comment type="caution">
    <text evidence="1">The sequence shown here is derived from an EMBL/GenBank/DDBJ whole genome shotgun (WGS) entry which is preliminary data.</text>
</comment>
<keyword evidence="2" id="KW-1185">Reference proteome</keyword>
<evidence type="ECO:0000313" key="1">
    <source>
        <dbReference type="EMBL" id="KAJ2985908.1"/>
    </source>
</evidence>
<protein>
    <submittedName>
        <fullName evidence="1">Uncharacterized protein</fullName>
    </submittedName>
</protein>
<proteinExistence type="predicted"/>
<sequence>MATPGLMFVESRVRDDQRISDAQYNHFYNTEHLPDVLASGQTKLALRYTKLDSNGETATYPYIALYPVDDARTIGSAETLKLAEDTKKSKVLECDDIANLIHFNLRPYEKIQTYEDVGRNDGNGKERCPFLSCVAIEPAEGQDEELDSWYREEQLDFLGRCEGFRRCTRYKRVDSVSPRFLALIEWNCVREVLFAEQSVRVPKTEWDKKILNEAKVYTHDLFVLIEAQGDTHIKL</sequence>
<organism evidence="1 2">
    <name type="scientific">Xylaria curta</name>
    <dbReference type="NCBI Taxonomy" id="42375"/>
    <lineage>
        <taxon>Eukaryota</taxon>
        <taxon>Fungi</taxon>
        <taxon>Dikarya</taxon>
        <taxon>Ascomycota</taxon>
        <taxon>Pezizomycotina</taxon>
        <taxon>Sordariomycetes</taxon>
        <taxon>Xylariomycetidae</taxon>
        <taxon>Xylariales</taxon>
        <taxon>Xylariaceae</taxon>
        <taxon>Xylaria</taxon>
    </lineage>
</organism>
<dbReference type="EMBL" id="JAPDGR010001029">
    <property type="protein sequence ID" value="KAJ2985908.1"/>
    <property type="molecule type" value="Genomic_DNA"/>
</dbReference>
<gene>
    <name evidence="1" type="ORF">NUW58_g5285</name>
</gene>
<evidence type="ECO:0000313" key="2">
    <source>
        <dbReference type="Proteomes" id="UP001143856"/>
    </source>
</evidence>